<dbReference type="OrthoDB" id="9809788at2"/>
<dbReference type="Pfam" id="PF06904">
    <property type="entry name" value="Extensin-like_C"/>
    <property type="match status" value="1"/>
</dbReference>
<name>A0A2U1SVE6_METSR</name>
<evidence type="ECO:0000313" key="4">
    <source>
        <dbReference type="Proteomes" id="UP000245137"/>
    </source>
</evidence>
<gene>
    <name evidence="3" type="ORF">C5689_00125</name>
</gene>
<keyword evidence="4" id="KW-1185">Reference proteome</keyword>
<comment type="caution">
    <text evidence="3">The sequence shown here is derived from an EMBL/GenBank/DDBJ whole genome shotgun (WGS) entry which is preliminary data.</text>
</comment>
<sequence>MARRVTPLLLLVLTPLAAAGLSGCGFMAKPQRPAWRAQAENACLAEKRVQPSAYVQFAPEIDGPGICGMTRPLKVTALQGGAVAFNARATLDCSMVAELDQWLADVVQPSAMARFGQPVAQINSMGSYACRGMNAQAGAPLSEHSFGNALDIGGFVLADGREISIVRDWTRGDQQVQDFLAEVHGGSCRHFTTVLSPGSNAFHYNHIHVDLAMHGRHGDRRICKPVPRDVSPPPGQDPQLVAHGPDDDDVDTPGGQPPLAAFQAQASRGVNDSLILAAPLPPIRPRPTALAPAEGAPKDWDITSSIRPRNR</sequence>
<evidence type="ECO:0000259" key="2">
    <source>
        <dbReference type="Pfam" id="PF06904"/>
    </source>
</evidence>
<accession>A0A2U1SVE6</accession>
<feature type="region of interest" description="Disordered" evidence="1">
    <location>
        <begin position="278"/>
        <end position="311"/>
    </location>
</feature>
<protein>
    <submittedName>
        <fullName evidence="3">Extensin</fullName>
    </submittedName>
</protein>
<dbReference type="AlphaFoldDB" id="A0A2U1SVE6"/>
<dbReference type="RefSeq" id="WP_108915251.1">
    <property type="nucleotide sequence ID" value="NZ_BGJY01000001.1"/>
</dbReference>
<feature type="compositionally biased region" description="Polar residues" evidence="1">
    <location>
        <begin position="302"/>
        <end position="311"/>
    </location>
</feature>
<proteinExistence type="predicted"/>
<dbReference type="EMBL" id="PUIV01000001">
    <property type="protein sequence ID" value="PWB95569.1"/>
    <property type="molecule type" value="Genomic_DNA"/>
</dbReference>
<feature type="region of interest" description="Disordered" evidence="1">
    <location>
        <begin position="220"/>
        <end position="266"/>
    </location>
</feature>
<dbReference type="Proteomes" id="UP000245137">
    <property type="component" value="Unassembled WGS sequence"/>
</dbReference>
<feature type="domain" description="Extensin-like C-terminal" evidence="2">
    <location>
        <begin position="42"/>
        <end position="224"/>
    </location>
</feature>
<dbReference type="InterPro" id="IPR009683">
    <property type="entry name" value="Extensin-like_C"/>
</dbReference>
<evidence type="ECO:0000313" key="3">
    <source>
        <dbReference type="EMBL" id="PWB95569.1"/>
    </source>
</evidence>
<dbReference type="PROSITE" id="PS51257">
    <property type="entry name" value="PROKAR_LIPOPROTEIN"/>
    <property type="match status" value="1"/>
</dbReference>
<evidence type="ECO:0000256" key="1">
    <source>
        <dbReference type="SAM" id="MobiDB-lite"/>
    </source>
</evidence>
<organism evidence="3 4">
    <name type="scientific">Methylosinus sporium</name>
    <dbReference type="NCBI Taxonomy" id="428"/>
    <lineage>
        <taxon>Bacteria</taxon>
        <taxon>Pseudomonadati</taxon>
        <taxon>Pseudomonadota</taxon>
        <taxon>Alphaproteobacteria</taxon>
        <taxon>Hyphomicrobiales</taxon>
        <taxon>Methylocystaceae</taxon>
        <taxon>Methylosinus</taxon>
    </lineage>
</organism>
<reference evidence="3 4" key="1">
    <citation type="journal article" date="2018" name="Appl. Microbiol. Biotechnol.">
        <title>Co-cultivation of the strictly anaerobic methanogen Methanosarcina barkeri with aerobic methanotrophs in an oxygen-limited membrane bioreactor.</title>
        <authorList>
            <person name="In 't Zandt M.H."/>
            <person name="van den Bosch T.J.M."/>
            <person name="Rijkers R."/>
            <person name="van Kessel M.A.H.J."/>
            <person name="Jetten M.S.M."/>
            <person name="Welte C.U."/>
        </authorList>
    </citation>
    <scope>NUCLEOTIDE SEQUENCE [LARGE SCALE GENOMIC DNA]</scope>
    <source>
        <strain evidence="3 4">DSM 17706</strain>
    </source>
</reference>